<evidence type="ECO:0000259" key="1">
    <source>
        <dbReference type="Pfam" id="PF10988"/>
    </source>
</evidence>
<dbReference type="EMBL" id="JAGTAR010000043">
    <property type="protein sequence ID" value="MBR8537904.1"/>
    <property type="molecule type" value="Genomic_DNA"/>
</dbReference>
<accession>A0A941FAB4</accession>
<evidence type="ECO:0000313" key="3">
    <source>
        <dbReference type="Proteomes" id="UP000679220"/>
    </source>
</evidence>
<evidence type="ECO:0000313" key="2">
    <source>
        <dbReference type="EMBL" id="MBR8537904.1"/>
    </source>
</evidence>
<dbReference type="Proteomes" id="UP000679220">
    <property type="component" value="Unassembled WGS sequence"/>
</dbReference>
<reference evidence="2" key="2">
    <citation type="submission" date="2021-04" db="EMBL/GenBank/DDBJ databases">
        <authorList>
            <person name="Zhang T."/>
            <person name="Zhang Y."/>
            <person name="Lu D."/>
            <person name="Zuo D."/>
            <person name="Du Z."/>
        </authorList>
    </citation>
    <scope>NUCLEOTIDE SEQUENCE</scope>
    <source>
        <strain evidence="2">JR1</strain>
    </source>
</reference>
<dbReference type="RefSeq" id="WP_212192929.1">
    <property type="nucleotide sequence ID" value="NZ_JAGTAR010000043.1"/>
</dbReference>
<gene>
    <name evidence="2" type="ORF">KDU71_20195</name>
</gene>
<organism evidence="2 3">
    <name type="scientific">Carboxylicivirga sediminis</name>
    <dbReference type="NCBI Taxonomy" id="2006564"/>
    <lineage>
        <taxon>Bacteria</taxon>
        <taxon>Pseudomonadati</taxon>
        <taxon>Bacteroidota</taxon>
        <taxon>Bacteroidia</taxon>
        <taxon>Marinilabiliales</taxon>
        <taxon>Marinilabiliaceae</taxon>
        <taxon>Carboxylicivirga</taxon>
    </lineage>
</organism>
<dbReference type="Gene3D" id="2.160.20.120">
    <property type="match status" value="1"/>
</dbReference>
<dbReference type="AlphaFoldDB" id="A0A941FAB4"/>
<dbReference type="InterPro" id="IPR021255">
    <property type="entry name" value="DUF2807"/>
</dbReference>
<reference evidence="2" key="1">
    <citation type="journal article" date="2018" name="Int. J. Syst. Evol. Microbiol.">
        <title>Carboxylicivirga sediminis sp. nov., isolated from coastal sediment.</title>
        <authorList>
            <person name="Wang F.Q."/>
            <person name="Ren L.H."/>
            <person name="Zou R.J."/>
            <person name="Sun Y.Z."/>
            <person name="Liu X.J."/>
            <person name="Jiang F."/>
            <person name="Liu L.J."/>
        </authorList>
    </citation>
    <scope>NUCLEOTIDE SEQUENCE</scope>
    <source>
        <strain evidence="2">JR1</strain>
    </source>
</reference>
<proteinExistence type="predicted"/>
<dbReference type="PROSITE" id="PS51257">
    <property type="entry name" value="PROKAR_LIPOPROTEIN"/>
    <property type="match status" value="1"/>
</dbReference>
<keyword evidence="3" id="KW-1185">Reference proteome</keyword>
<protein>
    <submittedName>
        <fullName evidence="2">DUF2807 domain-containing protein</fullName>
    </submittedName>
</protein>
<sequence length="251" mass="27815">MRRLIYIALSLTTLLLFGACEYIHNLMDDGDITQQEQVIGPIHHIIADAPCRIVLHNNETDLVLVKGVNRLLDDLELSTDNGTLTIEHNKKNFLQKSKLIEIGISARHLNKITANMAIELEAPETIKTDQFTMIVNGGAKFAEISLNLDCQNVTLNVYGNNNIGNYYIGGNSANCSFTLEGSVNIDASELKSNTVKVTHKSIGSCKVFPVISLQVYTYSSGNTYYKGQPVIEHERIKVSYLQNTGNVIKID</sequence>
<comment type="caution">
    <text evidence="2">The sequence shown here is derived from an EMBL/GenBank/DDBJ whole genome shotgun (WGS) entry which is preliminary data.</text>
</comment>
<dbReference type="Pfam" id="PF10988">
    <property type="entry name" value="DUF2807"/>
    <property type="match status" value="1"/>
</dbReference>
<name>A0A941FAB4_9BACT</name>
<feature type="domain" description="Putative auto-transporter adhesin head GIN" evidence="1">
    <location>
        <begin position="45"/>
        <end position="229"/>
    </location>
</feature>